<dbReference type="Proteomes" id="UP001062846">
    <property type="component" value="Chromosome 2"/>
</dbReference>
<accession>A0ACC0PS46</accession>
<reference evidence="1" key="1">
    <citation type="submission" date="2022-02" db="EMBL/GenBank/DDBJ databases">
        <title>Plant Genome Project.</title>
        <authorList>
            <person name="Zhang R.-G."/>
        </authorList>
    </citation>
    <scope>NUCLEOTIDE SEQUENCE</scope>
    <source>
        <strain evidence="1">AT1</strain>
    </source>
</reference>
<evidence type="ECO:0000313" key="1">
    <source>
        <dbReference type="EMBL" id="KAI8567976.1"/>
    </source>
</evidence>
<keyword evidence="2" id="KW-1185">Reference proteome</keyword>
<sequence length="62" mass="7507">MNIVKVGGRSSKVAQNSTQRKHKWEKCCWRLLWKPSHLPYPSTTCFKYIFTCLVHYLFCRYH</sequence>
<protein>
    <submittedName>
        <fullName evidence="1">Uncharacterized protein</fullName>
    </submittedName>
</protein>
<comment type="caution">
    <text evidence="1">The sequence shown here is derived from an EMBL/GenBank/DDBJ whole genome shotgun (WGS) entry which is preliminary data.</text>
</comment>
<gene>
    <name evidence="1" type="ORF">RHMOL_Rhmol02G0163400</name>
</gene>
<dbReference type="EMBL" id="CM046389">
    <property type="protein sequence ID" value="KAI8567976.1"/>
    <property type="molecule type" value="Genomic_DNA"/>
</dbReference>
<name>A0ACC0PS46_RHOML</name>
<proteinExistence type="predicted"/>
<organism evidence="1 2">
    <name type="scientific">Rhododendron molle</name>
    <name type="common">Chinese azalea</name>
    <name type="synonym">Azalea mollis</name>
    <dbReference type="NCBI Taxonomy" id="49168"/>
    <lineage>
        <taxon>Eukaryota</taxon>
        <taxon>Viridiplantae</taxon>
        <taxon>Streptophyta</taxon>
        <taxon>Embryophyta</taxon>
        <taxon>Tracheophyta</taxon>
        <taxon>Spermatophyta</taxon>
        <taxon>Magnoliopsida</taxon>
        <taxon>eudicotyledons</taxon>
        <taxon>Gunneridae</taxon>
        <taxon>Pentapetalae</taxon>
        <taxon>asterids</taxon>
        <taxon>Ericales</taxon>
        <taxon>Ericaceae</taxon>
        <taxon>Ericoideae</taxon>
        <taxon>Rhodoreae</taxon>
        <taxon>Rhododendron</taxon>
    </lineage>
</organism>
<evidence type="ECO:0000313" key="2">
    <source>
        <dbReference type="Proteomes" id="UP001062846"/>
    </source>
</evidence>